<dbReference type="Proteomes" id="UP000021816">
    <property type="component" value="Unassembled WGS sequence"/>
</dbReference>
<dbReference type="AlphaFoldDB" id="A0A011PJM4"/>
<protein>
    <submittedName>
        <fullName evidence="2">Uncharacterized protein</fullName>
    </submittedName>
</protein>
<reference evidence="2 3" key="1">
    <citation type="submission" date="2014-02" db="EMBL/GenBank/DDBJ databases">
        <title>Expanding our view of genomic diversity in Candidatus Accumulibacter clades.</title>
        <authorList>
            <person name="Skennerton C.T."/>
            <person name="Barr J.J."/>
            <person name="Slater F.R."/>
            <person name="Bond P.L."/>
            <person name="Tyson G.W."/>
        </authorList>
    </citation>
    <scope>NUCLEOTIDE SEQUENCE [LARGE SCALE GENOMIC DNA]</scope>
    <source>
        <strain evidence="3">BA-92</strain>
    </source>
</reference>
<sequence length="217" mass="22665">MTSERQRRQGFLQIARRQREDTAEGVAVVAELDLIVALDADHGHAVSGGDFEMFANGAVGSLCPARAGASGETFGEGAERVEHFAIDGCRRRCLEIGGGIADAQGFRPGGIAQETDHGKQFGRVFRFQRLRPNLARADVAGTFPAMVVDLQVIALGATDFQAVTLPQHGMLGGAFPRGGTQAGLILGDDSDDGECGSQHGHCPPSELSSAARPSGAP</sequence>
<dbReference type="EMBL" id="JEMX01000128">
    <property type="protein sequence ID" value="EXI77025.1"/>
    <property type="molecule type" value="Genomic_DNA"/>
</dbReference>
<organism evidence="2 3">
    <name type="scientific">Candidatus Accumulibacter appositus</name>
    <dbReference type="NCBI Taxonomy" id="1454003"/>
    <lineage>
        <taxon>Bacteria</taxon>
        <taxon>Pseudomonadati</taxon>
        <taxon>Pseudomonadota</taxon>
        <taxon>Betaproteobacteria</taxon>
        <taxon>Candidatus Accumulibacter</taxon>
    </lineage>
</organism>
<gene>
    <name evidence="2" type="ORF">AW10_04078</name>
</gene>
<comment type="caution">
    <text evidence="2">The sequence shown here is derived from an EMBL/GenBank/DDBJ whole genome shotgun (WGS) entry which is preliminary data.</text>
</comment>
<accession>A0A011PJM4</accession>
<feature type="region of interest" description="Disordered" evidence="1">
    <location>
        <begin position="187"/>
        <end position="217"/>
    </location>
</feature>
<evidence type="ECO:0000313" key="2">
    <source>
        <dbReference type="EMBL" id="EXI77025.1"/>
    </source>
</evidence>
<evidence type="ECO:0000313" key="3">
    <source>
        <dbReference type="Proteomes" id="UP000021816"/>
    </source>
</evidence>
<name>A0A011PJM4_9PROT</name>
<proteinExistence type="predicted"/>
<evidence type="ECO:0000256" key="1">
    <source>
        <dbReference type="SAM" id="MobiDB-lite"/>
    </source>
</evidence>